<evidence type="ECO:0000256" key="4">
    <source>
        <dbReference type="ARBA" id="ARBA00035206"/>
    </source>
</evidence>
<comment type="similarity">
    <text evidence="1 5 6">Belongs to the universal ribosomal protein uL24 family.</text>
</comment>
<proteinExistence type="inferred from homology"/>
<dbReference type="Pfam" id="PF17136">
    <property type="entry name" value="ribosomal_L24"/>
    <property type="match status" value="1"/>
</dbReference>
<dbReference type="EMBL" id="MEXR01000035">
    <property type="protein sequence ID" value="OGD09274.1"/>
    <property type="molecule type" value="Genomic_DNA"/>
</dbReference>
<reference evidence="8 9" key="1">
    <citation type="journal article" date="2016" name="Nat. Commun.">
        <title>Thousands of microbial genomes shed light on interconnected biogeochemical processes in an aquifer system.</title>
        <authorList>
            <person name="Anantharaman K."/>
            <person name="Brown C.T."/>
            <person name="Hug L.A."/>
            <person name="Sharon I."/>
            <person name="Castelle C.J."/>
            <person name="Probst A.J."/>
            <person name="Thomas B.C."/>
            <person name="Singh A."/>
            <person name="Wilkins M.J."/>
            <person name="Karaoz U."/>
            <person name="Brodie E.L."/>
            <person name="Williams K.H."/>
            <person name="Hubbard S.S."/>
            <person name="Banfield J.F."/>
        </authorList>
    </citation>
    <scope>NUCLEOTIDE SEQUENCE [LARGE SCALE GENOMIC DNA]</scope>
</reference>
<evidence type="ECO:0000256" key="3">
    <source>
        <dbReference type="ARBA" id="ARBA00023274"/>
    </source>
</evidence>
<dbReference type="NCBIfam" id="TIGR01079">
    <property type="entry name" value="rplX_bact"/>
    <property type="match status" value="1"/>
</dbReference>
<dbReference type="GO" id="GO:0005840">
    <property type="term" value="C:ribosome"/>
    <property type="evidence" value="ECO:0007669"/>
    <property type="project" value="UniProtKB-KW"/>
</dbReference>
<dbReference type="InterPro" id="IPR005824">
    <property type="entry name" value="KOW"/>
</dbReference>
<protein>
    <recommendedName>
        <fullName evidence="4 5">Large ribosomal subunit protein uL24</fullName>
    </recommendedName>
</protein>
<dbReference type="CDD" id="cd06089">
    <property type="entry name" value="KOW_RPL26"/>
    <property type="match status" value="1"/>
</dbReference>
<dbReference type="InterPro" id="IPR003256">
    <property type="entry name" value="Ribosomal_uL24"/>
</dbReference>
<dbReference type="InterPro" id="IPR041988">
    <property type="entry name" value="Ribosomal_uL24_KOW"/>
</dbReference>
<dbReference type="GO" id="GO:0006412">
    <property type="term" value="P:translation"/>
    <property type="evidence" value="ECO:0007669"/>
    <property type="project" value="UniProtKB-UniRule"/>
</dbReference>
<gene>
    <name evidence="5" type="primary">rplX</name>
    <name evidence="8" type="ORF">A2397_02985</name>
</gene>
<dbReference type="STRING" id="1797263.A2397_02985"/>
<accession>A0A1F4ZV55</accession>
<dbReference type="HAMAP" id="MF_01326_B">
    <property type="entry name" value="Ribosomal_uL24_B"/>
    <property type="match status" value="1"/>
</dbReference>
<dbReference type="SUPFAM" id="SSF50104">
    <property type="entry name" value="Translation proteins SH3-like domain"/>
    <property type="match status" value="1"/>
</dbReference>
<evidence type="ECO:0000256" key="2">
    <source>
        <dbReference type="ARBA" id="ARBA00022980"/>
    </source>
</evidence>
<evidence type="ECO:0000256" key="6">
    <source>
        <dbReference type="RuleBase" id="RU003477"/>
    </source>
</evidence>
<dbReference type="GO" id="GO:0003735">
    <property type="term" value="F:structural constituent of ribosome"/>
    <property type="evidence" value="ECO:0007669"/>
    <property type="project" value="InterPro"/>
</dbReference>
<evidence type="ECO:0000313" key="9">
    <source>
        <dbReference type="Proteomes" id="UP000176424"/>
    </source>
</evidence>
<dbReference type="InterPro" id="IPR014722">
    <property type="entry name" value="Rib_uL2_dom2"/>
</dbReference>
<evidence type="ECO:0000256" key="1">
    <source>
        <dbReference type="ARBA" id="ARBA00010618"/>
    </source>
</evidence>
<comment type="function">
    <text evidence="5">One of the proteins that surrounds the polypeptide exit tunnel on the outside of the subunit.</text>
</comment>
<feature type="domain" description="KOW" evidence="7">
    <location>
        <begin position="2"/>
        <end position="29"/>
    </location>
</feature>
<evidence type="ECO:0000256" key="5">
    <source>
        <dbReference type="HAMAP-Rule" id="MF_01326"/>
    </source>
</evidence>
<keyword evidence="5" id="KW-0699">rRNA-binding</keyword>
<dbReference type="AlphaFoldDB" id="A0A1F4ZV55"/>
<comment type="function">
    <text evidence="5">One of two assembly initiator proteins, it binds directly to the 5'-end of the 23S rRNA, where it nucleates assembly of the 50S subunit.</text>
</comment>
<dbReference type="Pfam" id="PF00467">
    <property type="entry name" value="KOW"/>
    <property type="match status" value="1"/>
</dbReference>
<dbReference type="Gene3D" id="2.30.30.30">
    <property type="match status" value="1"/>
</dbReference>
<dbReference type="InterPro" id="IPR005825">
    <property type="entry name" value="Ribosomal_uL24_CS"/>
</dbReference>
<dbReference type="SMART" id="SM00739">
    <property type="entry name" value="KOW"/>
    <property type="match status" value="1"/>
</dbReference>
<dbReference type="PROSITE" id="PS01108">
    <property type="entry name" value="RIBOSOMAL_L24"/>
    <property type="match status" value="1"/>
</dbReference>
<dbReference type="InterPro" id="IPR008991">
    <property type="entry name" value="Translation_prot_SH3-like_sf"/>
</dbReference>
<dbReference type="GO" id="GO:1990904">
    <property type="term" value="C:ribonucleoprotein complex"/>
    <property type="evidence" value="ECO:0007669"/>
    <property type="project" value="UniProtKB-KW"/>
</dbReference>
<dbReference type="Proteomes" id="UP000176424">
    <property type="component" value="Unassembled WGS sequence"/>
</dbReference>
<comment type="caution">
    <text evidence="8">The sequence shown here is derived from an EMBL/GenBank/DDBJ whole genome shotgun (WGS) entry which is preliminary data.</text>
</comment>
<dbReference type="PANTHER" id="PTHR12903">
    <property type="entry name" value="MITOCHONDRIAL RIBOSOMAL PROTEIN L24"/>
    <property type="match status" value="1"/>
</dbReference>
<keyword evidence="5" id="KW-0694">RNA-binding</keyword>
<keyword evidence="3 5" id="KW-0687">Ribonucleoprotein</keyword>
<name>A0A1F4ZV55_9BACT</name>
<organism evidence="8 9">
    <name type="scientific">Candidatus Amesbacteria bacterium RIFOXYB1_FULL_44_23</name>
    <dbReference type="NCBI Taxonomy" id="1797263"/>
    <lineage>
        <taxon>Bacteria</taxon>
        <taxon>Candidatus Amesiibacteriota</taxon>
    </lineage>
</organism>
<evidence type="ECO:0000259" key="7">
    <source>
        <dbReference type="SMART" id="SM00739"/>
    </source>
</evidence>
<comment type="subunit">
    <text evidence="5">Part of the 50S ribosomal subunit.</text>
</comment>
<keyword evidence="2 5" id="KW-0689">Ribosomal protein</keyword>
<dbReference type="GO" id="GO:0019843">
    <property type="term" value="F:rRNA binding"/>
    <property type="evidence" value="ECO:0007669"/>
    <property type="project" value="UniProtKB-UniRule"/>
</dbReference>
<sequence>MKIKKGDNVQILTGKDRGRQGKVERVFVKELTLLIPGLNQYKKHRKPQGEGKPGEILTLDKPIAVSKVALVCTKCKQLTRVGYRFVDDKKIRVCRKCDADI</sequence>
<evidence type="ECO:0000313" key="8">
    <source>
        <dbReference type="EMBL" id="OGD09274.1"/>
    </source>
</evidence>
<dbReference type="InterPro" id="IPR057264">
    <property type="entry name" value="Ribosomal_uL24_C"/>
</dbReference>